<gene>
    <name evidence="2" type="ORF">BJX67DRAFT_382333</name>
</gene>
<comment type="caution">
    <text evidence="2">The sequence shown here is derived from an EMBL/GenBank/DDBJ whole genome shotgun (WGS) entry which is preliminary data.</text>
</comment>
<organism evidence="2 3">
    <name type="scientific">Aspergillus lucknowensis</name>
    <dbReference type="NCBI Taxonomy" id="176173"/>
    <lineage>
        <taxon>Eukaryota</taxon>
        <taxon>Fungi</taxon>
        <taxon>Dikarya</taxon>
        <taxon>Ascomycota</taxon>
        <taxon>Pezizomycotina</taxon>
        <taxon>Eurotiomycetes</taxon>
        <taxon>Eurotiomycetidae</taxon>
        <taxon>Eurotiales</taxon>
        <taxon>Aspergillaceae</taxon>
        <taxon>Aspergillus</taxon>
        <taxon>Aspergillus subgen. Nidulantes</taxon>
    </lineage>
</organism>
<accession>A0ABR4LPA4</accession>
<name>A0ABR4LPA4_9EURO</name>
<protein>
    <recommendedName>
        <fullName evidence="4">AA1-like domain-containing protein</fullName>
    </recommendedName>
</protein>
<keyword evidence="3" id="KW-1185">Reference proteome</keyword>
<proteinExistence type="predicted"/>
<evidence type="ECO:0000313" key="2">
    <source>
        <dbReference type="EMBL" id="KAL2865949.1"/>
    </source>
</evidence>
<feature type="signal peptide" evidence="1">
    <location>
        <begin position="1"/>
        <end position="16"/>
    </location>
</feature>
<dbReference type="GeneID" id="98148299"/>
<dbReference type="EMBL" id="JBFXLQ010000028">
    <property type="protein sequence ID" value="KAL2865949.1"/>
    <property type="molecule type" value="Genomic_DNA"/>
</dbReference>
<dbReference type="RefSeq" id="XP_070884928.1">
    <property type="nucleotide sequence ID" value="XM_071033227.1"/>
</dbReference>
<feature type="chain" id="PRO_5045991051" description="AA1-like domain-containing protein" evidence="1">
    <location>
        <begin position="17"/>
        <end position="145"/>
    </location>
</feature>
<sequence length="145" mass="15930">MKFSIASLFTASSALALPSTLVARDGFLFLTNYNVRISGLYRTSEISFTLYDPISYPDDTPTNCTLLWGPIEPPNEDACENGQYAVRYQGSNLRSYTLEFERVSGSIPEKGSVSFSGEDENYTCSDDTTNPVSTCSYDGPIVVEV</sequence>
<evidence type="ECO:0008006" key="4">
    <source>
        <dbReference type="Google" id="ProtNLM"/>
    </source>
</evidence>
<reference evidence="2 3" key="1">
    <citation type="submission" date="2024-07" db="EMBL/GenBank/DDBJ databases">
        <title>Section-level genome sequencing and comparative genomics of Aspergillus sections Usti and Cavernicolus.</title>
        <authorList>
            <consortium name="Lawrence Berkeley National Laboratory"/>
            <person name="Nybo J.L."/>
            <person name="Vesth T.C."/>
            <person name="Theobald S."/>
            <person name="Frisvad J.C."/>
            <person name="Larsen T.O."/>
            <person name="Kjaerboelling I."/>
            <person name="Rothschild-Mancinelli K."/>
            <person name="Lyhne E.K."/>
            <person name="Kogle M.E."/>
            <person name="Barry K."/>
            <person name="Clum A."/>
            <person name="Na H."/>
            <person name="Ledsgaard L."/>
            <person name="Lin J."/>
            <person name="Lipzen A."/>
            <person name="Kuo A."/>
            <person name="Riley R."/>
            <person name="Mondo S."/>
            <person name="Labutti K."/>
            <person name="Haridas S."/>
            <person name="Pangalinan J."/>
            <person name="Salamov A.A."/>
            <person name="Simmons B.A."/>
            <person name="Magnuson J.K."/>
            <person name="Chen J."/>
            <person name="Drula E."/>
            <person name="Henrissat B."/>
            <person name="Wiebenga A."/>
            <person name="Lubbers R.J."/>
            <person name="Gomes A.C."/>
            <person name="Macurrencykelacurrency M.R."/>
            <person name="Stajich J."/>
            <person name="Grigoriev I.V."/>
            <person name="Mortensen U.H."/>
            <person name="De Vries R.P."/>
            <person name="Baker S.E."/>
            <person name="Andersen M.R."/>
        </authorList>
    </citation>
    <scope>NUCLEOTIDE SEQUENCE [LARGE SCALE GENOMIC DNA]</scope>
    <source>
        <strain evidence="2 3">CBS 449.75</strain>
    </source>
</reference>
<evidence type="ECO:0000256" key="1">
    <source>
        <dbReference type="SAM" id="SignalP"/>
    </source>
</evidence>
<evidence type="ECO:0000313" key="3">
    <source>
        <dbReference type="Proteomes" id="UP001610432"/>
    </source>
</evidence>
<keyword evidence="1" id="KW-0732">Signal</keyword>
<dbReference type="Proteomes" id="UP001610432">
    <property type="component" value="Unassembled WGS sequence"/>
</dbReference>